<organism evidence="1">
    <name type="scientific">Edafosvirus sp</name>
    <dbReference type="NCBI Taxonomy" id="2487765"/>
    <lineage>
        <taxon>Viruses</taxon>
        <taxon>Varidnaviria</taxon>
        <taxon>Bamfordvirae</taxon>
        <taxon>Nucleocytoviricota</taxon>
        <taxon>Megaviricetes</taxon>
        <taxon>Imitervirales</taxon>
        <taxon>Mimiviridae</taxon>
        <taxon>Klosneuvirinae</taxon>
    </lineage>
</organism>
<evidence type="ECO:0000313" key="1">
    <source>
        <dbReference type="EMBL" id="AYV77760.1"/>
    </source>
</evidence>
<reference evidence="1" key="1">
    <citation type="submission" date="2018-10" db="EMBL/GenBank/DDBJ databases">
        <title>Hidden diversity of soil giant viruses.</title>
        <authorList>
            <person name="Schulz F."/>
            <person name="Alteio L."/>
            <person name="Goudeau D."/>
            <person name="Ryan E.M."/>
            <person name="Malmstrom R.R."/>
            <person name="Blanchard J."/>
            <person name="Woyke T."/>
        </authorList>
    </citation>
    <scope>NUCLEOTIDE SEQUENCE</scope>
    <source>
        <strain evidence="1">EDV1</strain>
    </source>
</reference>
<dbReference type="EMBL" id="MK072066">
    <property type="protein sequence ID" value="AYV77760.1"/>
    <property type="molecule type" value="Genomic_DNA"/>
</dbReference>
<protein>
    <submittedName>
        <fullName evidence="1">Uncharacterized protein</fullName>
    </submittedName>
</protein>
<gene>
    <name evidence="1" type="ORF">Edafosvirus1_91</name>
</gene>
<name>A0A3G4ZS79_9VIRU</name>
<proteinExistence type="predicted"/>
<sequence length="261" mass="30405">MTTKNIIDNELWDDLVEKIKKLNNLNQMQIRGSISDISKMKLLITKLEKILIRWPHLLNKILISKERISIAQQIPLNTQDDAKRSNDAEINMGIVIDNILLFIAGNIEVYKHPLTRGGFDELDKILKLTLEKIFDEEANKKGVDFDMCTEMVSNDKTQKYILRTVITGTYNLDYNKCDISYTTLCVEKVINPLANNEEFKGEKYVGEHYIFSKNYPNITDAVNLHLNKYNYYLNTKNYKFYTNWEIVDNKIVIGDKTYSVT</sequence>
<accession>A0A3G4ZS79</accession>